<dbReference type="InterPro" id="IPR045853">
    <property type="entry name" value="Pep_chain_release_fac_I_sf"/>
</dbReference>
<dbReference type="GO" id="GO:0032543">
    <property type="term" value="P:mitochondrial translation"/>
    <property type="evidence" value="ECO:0007669"/>
    <property type="project" value="UniProtKB-ARBA"/>
</dbReference>
<accession>A0AAN6X138</accession>
<dbReference type="EMBL" id="MU864373">
    <property type="protein sequence ID" value="KAK4189597.1"/>
    <property type="molecule type" value="Genomic_DNA"/>
</dbReference>
<dbReference type="FunFam" id="3.30.160.20:FF:000065">
    <property type="entry name" value="Peptidyl-tRNA hydrolase domain protein"/>
    <property type="match status" value="1"/>
</dbReference>
<feature type="region of interest" description="Disordered" evidence="5">
    <location>
        <begin position="48"/>
        <end position="89"/>
    </location>
</feature>
<evidence type="ECO:0000313" key="8">
    <source>
        <dbReference type="Proteomes" id="UP001302126"/>
    </source>
</evidence>
<name>A0AAN6X138_9PEZI</name>
<dbReference type="Gene3D" id="3.30.160.20">
    <property type="match status" value="1"/>
</dbReference>
<evidence type="ECO:0000256" key="2">
    <source>
        <dbReference type="ARBA" id="ARBA00010835"/>
    </source>
</evidence>
<dbReference type="Pfam" id="PF00472">
    <property type="entry name" value="RF-1"/>
    <property type="match status" value="1"/>
</dbReference>
<proteinExistence type="inferred from homology"/>
<dbReference type="PANTHER" id="PTHR46203">
    <property type="entry name" value="PROBABLE PEPTIDE CHAIN RELEASE FACTOR C12ORF65"/>
    <property type="match status" value="1"/>
</dbReference>
<feature type="compositionally biased region" description="Basic residues" evidence="5">
    <location>
        <begin position="141"/>
        <end position="158"/>
    </location>
</feature>
<dbReference type="GO" id="GO:0003747">
    <property type="term" value="F:translation release factor activity"/>
    <property type="evidence" value="ECO:0007669"/>
    <property type="project" value="InterPro"/>
</dbReference>
<evidence type="ECO:0000256" key="1">
    <source>
        <dbReference type="ARBA" id="ARBA00004173"/>
    </source>
</evidence>
<dbReference type="AlphaFoldDB" id="A0AAN6X138"/>
<reference evidence="7" key="1">
    <citation type="journal article" date="2023" name="Mol. Phylogenet. Evol.">
        <title>Genome-scale phylogeny and comparative genomics of the fungal order Sordariales.</title>
        <authorList>
            <person name="Hensen N."/>
            <person name="Bonometti L."/>
            <person name="Westerberg I."/>
            <person name="Brannstrom I.O."/>
            <person name="Guillou S."/>
            <person name="Cros-Aarteil S."/>
            <person name="Calhoun S."/>
            <person name="Haridas S."/>
            <person name="Kuo A."/>
            <person name="Mondo S."/>
            <person name="Pangilinan J."/>
            <person name="Riley R."/>
            <person name="LaButti K."/>
            <person name="Andreopoulos B."/>
            <person name="Lipzen A."/>
            <person name="Chen C."/>
            <person name="Yan M."/>
            <person name="Daum C."/>
            <person name="Ng V."/>
            <person name="Clum A."/>
            <person name="Steindorff A."/>
            <person name="Ohm R.A."/>
            <person name="Martin F."/>
            <person name="Silar P."/>
            <person name="Natvig D.O."/>
            <person name="Lalanne C."/>
            <person name="Gautier V."/>
            <person name="Ament-Velasquez S.L."/>
            <person name="Kruys A."/>
            <person name="Hutchinson M.I."/>
            <person name="Powell A.J."/>
            <person name="Barry K."/>
            <person name="Miller A.N."/>
            <person name="Grigoriev I.V."/>
            <person name="Debuchy R."/>
            <person name="Gladieux P."/>
            <person name="Hiltunen Thoren M."/>
            <person name="Johannesson H."/>
        </authorList>
    </citation>
    <scope>NUCLEOTIDE SEQUENCE</scope>
    <source>
        <strain evidence="7">PSN309</strain>
    </source>
</reference>
<evidence type="ECO:0000259" key="6">
    <source>
        <dbReference type="Pfam" id="PF00472"/>
    </source>
</evidence>
<comment type="similarity">
    <text evidence="2">Belongs to the prokaryotic/mitochondrial release factor family.</text>
</comment>
<evidence type="ECO:0000256" key="3">
    <source>
        <dbReference type="ARBA" id="ARBA00022946"/>
    </source>
</evidence>
<sequence length="221" mass="24767">MNPFSICTKLRPLILSRSAPTLNHVSSLLPTGARLQRIAVAPVQLRHKQTFSRTQMPSRPKPPSDDEIEESFLKGSGPGGQKINKTNSAVQLKHIPTGIVVKCQETRSRTQNRKIARQLLADKLDLLYNGENSRQVIVGGVKKKRADSAAKKSRRKYKKLAEEKANVTGEEQEQEGEQEDDDIDQTPDPRPEPLETHPENTVKLETVDYAIDDSQDTKRIV</sequence>
<comment type="caution">
    <text evidence="7">The sequence shown here is derived from an EMBL/GenBank/DDBJ whole genome shotgun (WGS) entry which is preliminary data.</text>
</comment>
<feature type="domain" description="Prokaryotic-type class I peptide chain release factors" evidence="6">
    <location>
        <begin position="65"/>
        <end position="160"/>
    </location>
</feature>
<evidence type="ECO:0000313" key="7">
    <source>
        <dbReference type="EMBL" id="KAK4189597.1"/>
    </source>
</evidence>
<dbReference type="GO" id="GO:0005739">
    <property type="term" value="C:mitochondrion"/>
    <property type="evidence" value="ECO:0007669"/>
    <property type="project" value="UniProtKB-SubCell"/>
</dbReference>
<comment type="subcellular location">
    <subcellularLocation>
        <location evidence="1">Mitochondrion</location>
    </subcellularLocation>
</comment>
<dbReference type="Proteomes" id="UP001302126">
    <property type="component" value="Unassembled WGS sequence"/>
</dbReference>
<organism evidence="7 8">
    <name type="scientific">Podospora australis</name>
    <dbReference type="NCBI Taxonomy" id="1536484"/>
    <lineage>
        <taxon>Eukaryota</taxon>
        <taxon>Fungi</taxon>
        <taxon>Dikarya</taxon>
        <taxon>Ascomycota</taxon>
        <taxon>Pezizomycotina</taxon>
        <taxon>Sordariomycetes</taxon>
        <taxon>Sordariomycetidae</taxon>
        <taxon>Sordariales</taxon>
        <taxon>Podosporaceae</taxon>
        <taxon>Podospora</taxon>
    </lineage>
</organism>
<dbReference type="PANTHER" id="PTHR46203:SF1">
    <property type="entry name" value="MITOCHONDRIAL TRANSLATION RELEASE FACTOR IN RESCUE"/>
    <property type="match status" value="1"/>
</dbReference>
<dbReference type="InterPro" id="IPR052405">
    <property type="entry name" value="Mito_Transl_Release_Factor"/>
</dbReference>
<keyword evidence="8" id="KW-1185">Reference proteome</keyword>
<feature type="compositionally biased region" description="Basic and acidic residues" evidence="5">
    <location>
        <begin position="187"/>
        <end position="206"/>
    </location>
</feature>
<protein>
    <submittedName>
        <fullName evidence="7">RF-1 domain-containing protein</fullName>
    </submittedName>
</protein>
<keyword evidence="3" id="KW-0809">Transit peptide</keyword>
<gene>
    <name evidence="7" type="ORF">QBC35DRAFT_492462</name>
</gene>
<dbReference type="SUPFAM" id="SSF75620">
    <property type="entry name" value="Release factor"/>
    <property type="match status" value="1"/>
</dbReference>
<reference evidence="7" key="2">
    <citation type="submission" date="2023-05" db="EMBL/GenBank/DDBJ databases">
        <authorList>
            <consortium name="Lawrence Berkeley National Laboratory"/>
            <person name="Steindorff A."/>
            <person name="Hensen N."/>
            <person name="Bonometti L."/>
            <person name="Westerberg I."/>
            <person name="Brannstrom I.O."/>
            <person name="Guillou S."/>
            <person name="Cros-Aarteil S."/>
            <person name="Calhoun S."/>
            <person name="Haridas S."/>
            <person name="Kuo A."/>
            <person name="Mondo S."/>
            <person name="Pangilinan J."/>
            <person name="Riley R."/>
            <person name="Labutti K."/>
            <person name="Andreopoulos B."/>
            <person name="Lipzen A."/>
            <person name="Chen C."/>
            <person name="Yanf M."/>
            <person name="Daum C."/>
            <person name="Ng V."/>
            <person name="Clum A."/>
            <person name="Ohm R."/>
            <person name="Martin F."/>
            <person name="Silar P."/>
            <person name="Natvig D."/>
            <person name="Lalanne C."/>
            <person name="Gautier V."/>
            <person name="Ament-Velasquez S.L."/>
            <person name="Kruys A."/>
            <person name="Hutchinson M.I."/>
            <person name="Powell A.J."/>
            <person name="Barry K."/>
            <person name="Miller A.N."/>
            <person name="Grigoriev I.V."/>
            <person name="Debuchy R."/>
            <person name="Gladieux P."/>
            <person name="Thoren M.H."/>
            <person name="Johannesson H."/>
        </authorList>
    </citation>
    <scope>NUCLEOTIDE SEQUENCE</scope>
    <source>
        <strain evidence="7">PSN309</strain>
    </source>
</reference>
<dbReference type="InterPro" id="IPR000352">
    <property type="entry name" value="Pep_chain_release_fac_I"/>
</dbReference>
<feature type="compositionally biased region" description="Acidic residues" evidence="5">
    <location>
        <begin position="170"/>
        <end position="185"/>
    </location>
</feature>
<evidence type="ECO:0000256" key="4">
    <source>
        <dbReference type="ARBA" id="ARBA00023128"/>
    </source>
</evidence>
<feature type="region of interest" description="Disordered" evidence="5">
    <location>
        <begin position="140"/>
        <end position="221"/>
    </location>
</feature>
<evidence type="ECO:0000256" key="5">
    <source>
        <dbReference type="SAM" id="MobiDB-lite"/>
    </source>
</evidence>
<keyword evidence="4" id="KW-0496">Mitochondrion</keyword>